<keyword evidence="6" id="KW-0653">Protein transport</keyword>
<comment type="similarity">
    <text evidence="2">Belongs to the oligopeptide OPT transporter (TC 2.A.67.1) family.</text>
</comment>
<name>A0A6V7P971_ANACO</name>
<feature type="signal peptide" evidence="10">
    <location>
        <begin position="1"/>
        <end position="19"/>
    </location>
</feature>
<dbReference type="InterPro" id="IPR004813">
    <property type="entry name" value="OPT"/>
</dbReference>
<evidence type="ECO:0000256" key="1">
    <source>
        <dbReference type="ARBA" id="ARBA00004141"/>
    </source>
</evidence>
<dbReference type="Pfam" id="PF03169">
    <property type="entry name" value="OPT"/>
    <property type="match status" value="1"/>
</dbReference>
<evidence type="ECO:0000256" key="6">
    <source>
        <dbReference type="ARBA" id="ARBA00022927"/>
    </source>
</evidence>
<protein>
    <submittedName>
        <fullName evidence="11">Uncharacterized protein</fullName>
    </submittedName>
</protein>
<reference evidence="11" key="1">
    <citation type="submission" date="2020-07" db="EMBL/GenBank/DDBJ databases">
        <authorList>
            <person name="Lin J."/>
        </authorList>
    </citation>
    <scope>NUCLEOTIDE SEQUENCE</scope>
</reference>
<keyword evidence="10" id="KW-0732">Signal</keyword>
<proteinExistence type="inferred from homology"/>
<dbReference type="GO" id="GO:0015031">
    <property type="term" value="P:protein transport"/>
    <property type="evidence" value="ECO:0007669"/>
    <property type="project" value="UniProtKB-KW"/>
</dbReference>
<dbReference type="InterPro" id="IPR004648">
    <property type="entry name" value="Oligpept_transpt"/>
</dbReference>
<dbReference type="AlphaFoldDB" id="A0A6V7P971"/>
<gene>
    <name evidence="11" type="ORF">CB5_LOCUS10455</name>
</gene>
<evidence type="ECO:0000256" key="3">
    <source>
        <dbReference type="ARBA" id="ARBA00022448"/>
    </source>
</evidence>
<keyword evidence="5" id="KW-0571">Peptide transport</keyword>
<evidence type="ECO:0000256" key="8">
    <source>
        <dbReference type="ARBA" id="ARBA00023136"/>
    </source>
</evidence>
<accession>A0A6V7P971</accession>
<dbReference type="EMBL" id="LR862146">
    <property type="protein sequence ID" value="CAD1827244.1"/>
    <property type="molecule type" value="Genomic_DNA"/>
</dbReference>
<evidence type="ECO:0000256" key="9">
    <source>
        <dbReference type="SAM" id="Phobius"/>
    </source>
</evidence>
<comment type="subcellular location">
    <subcellularLocation>
        <location evidence="1">Membrane</location>
        <topology evidence="1">Multi-pass membrane protein</topology>
    </subcellularLocation>
</comment>
<sequence>MITLFPHCLIVFGASFVAATTYGCLYTNDYGVCVSRKPLANATFEAYAMMNADGSLGAIANFKLGLYMKIPPKAMFLSQVIGNFIASACEFATVSLLFSSVENICRPELLPKGSQWTAYSNLTVYIPTFSSSFSSAPPSNSRLFLARTFPEKKWIRLINVSTIFIAGASMLPVSAINYLSWFAVAFFLKFVVYRKYKRWWAEYGYLLSVAIDTGISLMAFLVTVALQIHNVNGIDWWGLDVSDHCPLATCPTARGVHAEGCPVF</sequence>
<dbReference type="PANTHER" id="PTHR22601">
    <property type="entry name" value="ISP4 LIKE PROTEIN"/>
    <property type="match status" value="1"/>
</dbReference>
<evidence type="ECO:0000256" key="10">
    <source>
        <dbReference type="SAM" id="SignalP"/>
    </source>
</evidence>
<feature type="transmembrane region" description="Helical" evidence="9">
    <location>
        <begin position="203"/>
        <end position="228"/>
    </location>
</feature>
<evidence type="ECO:0000256" key="5">
    <source>
        <dbReference type="ARBA" id="ARBA00022856"/>
    </source>
</evidence>
<evidence type="ECO:0000256" key="2">
    <source>
        <dbReference type="ARBA" id="ARBA00005484"/>
    </source>
</evidence>
<keyword evidence="4 9" id="KW-0812">Transmembrane</keyword>
<feature type="chain" id="PRO_5027795930" evidence="10">
    <location>
        <begin position="20"/>
        <end position="264"/>
    </location>
</feature>
<evidence type="ECO:0000256" key="7">
    <source>
        <dbReference type="ARBA" id="ARBA00022989"/>
    </source>
</evidence>
<dbReference type="GO" id="GO:0035673">
    <property type="term" value="F:oligopeptide transmembrane transporter activity"/>
    <property type="evidence" value="ECO:0007669"/>
    <property type="project" value="InterPro"/>
</dbReference>
<evidence type="ECO:0000256" key="4">
    <source>
        <dbReference type="ARBA" id="ARBA00022692"/>
    </source>
</evidence>
<keyword evidence="7 9" id="KW-1133">Transmembrane helix</keyword>
<evidence type="ECO:0000313" key="11">
    <source>
        <dbReference type="EMBL" id="CAD1827244.1"/>
    </source>
</evidence>
<organism evidence="11">
    <name type="scientific">Ananas comosus var. bracteatus</name>
    <name type="common">red pineapple</name>
    <dbReference type="NCBI Taxonomy" id="296719"/>
    <lineage>
        <taxon>Eukaryota</taxon>
        <taxon>Viridiplantae</taxon>
        <taxon>Streptophyta</taxon>
        <taxon>Embryophyta</taxon>
        <taxon>Tracheophyta</taxon>
        <taxon>Spermatophyta</taxon>
        <taxon>Magnoliopsida</taxon>
        <taxon>Liliopsida</taxon>
        <taxon>Poales</taxon>
        <taxon>Bromeliaceae</taxon>
        <taxon>Bromelioideae</taxon>
        <taxon>Ananas</taxon>
    </lineage>
</organism>
<dbReference type="GO" id="GO:0016020">
    <property type="term" value="C:membrane"/>
    <property type="evidence" value="ECO:0007669"/>
    <property type="project" value="UniProtKB-SubCell"/>
</dbReference>
<keyword evidence="8 9" id="KW-0472">Membrane</keyword>
<keyword evidence="3" id="KW-0813">Transport</keyword>